<dbReference type="GO" id="GO:0005576">
    <property type="term" value="C:extracellular region"/>
    <property type="evidence" value="ECO:0007669"/>
    <property type="project" value="InterPro"/>
</dbReference>
<keyword evidence="2" id="KW-0378">Hydrolase</keyword>
<dbReference type="SUPFAM" id="SSF53474">
    <property type="entry name" value="alpha/beta-Hydrolases"/>
    <property type="match status" value="2"/>
</dbReference>
<evidence type="ECO:0000256" key="2">
    <source>
        <dbReference type="ARBA" id="ARBA00022801"/>
    </source>
</evidence>
<gene>
    <name evidence="3" type="ORF">V474_02640</name>
</gene>
<dbReference type="Pfam" id="PF10503">
    <property type="entry name" value="Esterase_PHB"/>
    <property type="match status" value="1"/>
</dbReference>
<dbReference type="PANTHER" id="PTHR43037">
    <property type="entry name" value="UNNAMED PRODUCT-RELATED"/>
    <property type="match status" value="1"/>
</dbReference>
<organism evidence="3 4">
    <name type="scientific">Novosphingobium barchaimii LL02</name>
    <dbReference type="NCBI Taxonomy" id="1114963"/>
    <lineage>
        <taxon>Bacteria</taxon>
        <taxon>Pseudomonadati</taxon>
        <taxon>Pseudomonadota</taxon>
        <taxon>Alphaproteobacteria</taxon>
        <taxon>Sphingomonadales</taxon>
        <taxon>Sphingomonadaceae</taxon>
        <taxon>Novosphingobium</taxon>
    </lineage>
</organism>
<dbReference type="PANTHER" id="PTHR43037:SF1">
    <property type="entry name" value="BLL1128 PROTEIN"/>
    <property type="match status" value="1"/>
</dbReference>
<evidence type="ECO:0000313" key="3">
    <source>
        <dbReference type="EMBL" id="KMS51963.1"/>
    </source>
</evidence>
<reference evidence="3 4" key="1">
    <citation type="journal article" date="2015" name="G3 (Bethesda)">
        <title>Insights into Ongoing Evolution of the Hexachlorocyclohexane Catabolic Pathway from Comparative Genomics of Ten Sphingomonadaceae Strains.</title>
        <authorList>
            <person name="Pearce S.L."/>
            <person name="Oakeshott J.G."/>
            <person name="Pandey G."/>
        </authorList>
    </citation>
    <scope>NUCLEOTIDE SEQUENCE [LARGE SCALE GENOMIC DNA]</scope>
    <source>
        <strain evidence="3 4">LL02</strain>
    </source>
</reference>
<dbReference type="AlphaFoldDB" id="A0A0J7XLI4"/>
<comment type="caution">
    <text evidence="3">The sequence shown here is derived from an EMBL/GenBank/DDBJ whole genome shotgun (WGS) entry which is preliminary data.</text>
</comment>
<sequence length="387" mass="40617">MRTISDTINRLAALRAAGAMSAFPAAGSRLTRLSDFGSNPGALNGHVYVPQALEKNAALVVVLHGCTQNAGVYDIGAGWSDMADRFGFALLFPEQQRQNNPNLCFNWFSPGDNRRDAGEALSIRQMVAAVTAQHGLDPARVFMTGLSAGGAMTSVMLAAYPEVFAGGAIIAGLPYGCASTVPQAFDRMRGHGIPRASELTALVRAASGYDGPWPTVSIWHGTADATVSHGNAQAIIDQWRPLHGAGAAPDHVDTVGGHARRAWTDASGREVIEEYAISGMGHGTPLDTLSHDGCGASGAYMLEANISSTQLICRFWGLARSIAKSPAKVAAEPTPAPPEKEPVANSIGEAMAPMLRHRPASHAHDAQRSGGVRKVIEDALRAAGLMR</sequence>
<dbReference type="GO" id="GO:0016787">
    <property type="term" value="F:hydrolase activity"/>
    <property type="evidence" value="ECO:0007669"/>
    <property type="project" value="UniProtKB-KW"/>
</dbReference>
<dbReference type="Gene3D" id="3.40.50.1820">
    <property type="entry name" value="alpha/beta hydrolase"/>
    <property type="match status" value="1"/>
</dbReference>
<dbReference type="InterPro" id="IPR050955">
    <property type="entry name" value="Plant_Biomass_Hydrol_Est"/>
</dbReference>
<evidence type="ECO:0000256" key="1">
    <source>
        <dbReference type="ARBA" id="ARBA00022729"/>
    </source>
</evidence>
<dbReference type="InterPro" id="IPR010126">
    <property type="entry name" value="Esterase_phb"/>
</dbReference>
<dbReference type="InterPro" id="IPR029058">
    <property type="entry name" value="AB_hydrolase_fold"/>
</dbReference>
<accession>A0A0J7XLI4</accession>
<dbReference type="PATRIC" id="fig|1114963.3.peg.4148"/>
<keyword evidence="1" id="KW-0732">Signal</keyword>
<proteinExistence type="predicted"/>
<dbReference type="OrthoDB" id="9767239at2"/>
<dbReference type="RefSeq" id="WP_059153121.1">
    <property type="nucleotide sequence ID" value="NZ_KQ130457.1"/>
</dbReference>
<evidence type="ECO:0000313" key="4">
    <source>
        <dbReference type="Proteomes" id="UP000052268"/>
    </source>
</evidence>
<dbReference type="EMBL" id="JACU01000010">
    <property type="protein sequence ID" value="KMS51963.1"/>
    <property type="molecule type" value="Genomic_DNA"/>
</dbReference>
<protein>
    <submittedName>
        <fullName evidence="3">LpqC, poly</fullName>
    </submittedName>
</protein>
<name>A0A0J7XLI4_9SPHN</name>
<dbReference type="Proteomes" id="UP000052268">
    <property type="component" value="Unassembled WGS sequence"/>
</dbReference>
<dbReference type="NCBIfam" id="TIGR01840">
    <property type="entry name" value="esterase_phb"/>
    <property type="match status" value="1"/>
</dbReference>
<keyword evidence="4" id="KW-1185">Reference proteome</keyword>